<feature type="domain" description="FAD dependent oxidoreductase" evidence="4">
    <location>
        <begin position="10"/>
        <end position="399"/>
    </location>
</feature>
<dbReference type="Pfam" id="PF01266">
    <property type="entry name" value="DAO"/>
    <property type="match status" value="1"/>
</dbReference>
<feature type="region of interest" description="Disordered" evidence="2">
    <location>
        <begin position="401"/>
        <end position="427"/>
    </location>
</feature>
<dbReference type="SUPFAM" id="SSF51971">
    <property type="entry name" value="Nucleotide-binding domain"/>
    <property type="match status" value="1"/>
</dbReference>
<evidence type="ECO:0000259" key="5">
    <source>
        <dbReference type="Pfam" id="PF04082"/>
    </source>
</evidence>
<feature type="domain" description="Xylanolytic transcriptional activator regulatory" evidence="5">
    <location>
        <begin position="536"/>
        <end position="725"/>
    </location>
</feature>
<dbReference type="PANTHER" id="PTHR13847:SF150">
    <property type="entry name" value="OXIDOREDUCTASE TDA3-RELATED"/>
    <property type="match status" value="1"/>
</dbReference>
<keyword evidence="3" id="KW-0812">Transmembrane</keyword>
<dbReference type="PANTHER" id="PTHR13847">
    <property type="entry name" value="SARCOSINE DEHYDROGENASE-RELATED"/>
    <property type="match status" value="1"/>
</dbReference>
<dbReference type="AlphaFoldDB" id="A0A9P7AU01"/>
<dbReference type="GO" id="GO:0005829">
    <property type="term" value="C:cytosol"/>
    <property type="evidence" value="ECO:0007669"/>
    <property type="project" value="GOC"/>
</dbReference>
<reference evidence="6" key="1">
    <citation type="submission" date="2019-07" db="EMBL/GenBank/DDBJ databases">
        <title>Hyphodiscus hymeniophilus genome sequencing and assembly.</title>
        <authorList>
            <person name="Kramer G."/>
            <person name="Nodwell J."/>
        </authorList>
    </citation>
    <scope>NUCLEOTIDE SEQUENCE</scope>
    <source>
        <strain evidence="6">ATCC 34498</strain>
    </source>
</reference>
<dbReference type="GO" id="GO:0042147">
    <property type="term" value="P:retrograde transport, endosome to Golgi"/>
    <property type="evidence" value="ECO:0007669"/>
    <property type="project" value="TreeGrafter"/>
</dbReference>
<evidence type="ECO:0000256" key="1">
    <source>
        <dbReference type="ARBA" id="ARBA00023242"/>
    </source>
</evidence>
<dbReference type="CDD" id="cd12148">
    <property type="entry name" value="fungal_TF_MHR"/>
    <property type="match status" value="1"/>
</dbReference>
<dbReference type="Pfam" id="PF04082">
    <property type="entry name" value="Fungal_trans"/>
    <property type="match status" value="1"/>
</dbReference>
<protein>
    <submittedName>
        <fullName evidence="6">Oxidoreductase</fullName>
    </submittedName>
</protein>
<evidence type="ECO:0000313" key="7">
    <source>
        <dbReference type="Proteomes" id="UP000785200"/>
    </source>
</evidence>
<comment type="caution">
    <text evidence="6">The sequence shown here is derived from an EMBL/GenBank/DDBJ whole genome shotgun (WGS) entry which is preliminary data.</text>
</comment>
<dbReference type="GO" id="GO:0003677">
    <property type="term" value="F:DNA binding"/>
    <property type="evidence" value="ECO:0007669"/>
    <property type="project" value="InterPro"/>
</dbReference>
<evidence type="ECO:0000313" key="6">
    <source>
        <dbReference type="EMBL" id="KAG0646363.1"/>
    </source>
</evidence>
<dbReference type="PROSITE" id="PS51257">
    <property type="entry name" value="PROKAR_LIPOPROTEIN"/>
    <property type="match status" value="1"/>
</dbReference>
<dbReference type="InterPro" id="IPR007219">
    <property type="entry name" value="XnlR_reg_dom"/>
</dbReference>
<organism evidence="6 7">
    <name type="scientific">Hyphodiscus hymeniophilus</name>
    <dbReference type="NCBI Taxonomy" id="353542"/>
    <lineage>
        <taxon>Eukaryota</taxon>
        <taxon>Fungi</taxon>
        <taxon>Dikarya</taxon>
        <taxon>Ascomycota</taxon>
        <taxon>Pezizomycotina</taxon>
        <taxon>Leotiomycetes</taxon>
        <taxon>Helotiales</taxon>
        <taxon>Hyphodiscaceae</taxon>
        <taxon>Hyphodiscus</taxon>
    </lineage>
</organism>
<dbReference type="InterPro" id="IPR006076">
    <property type="entry name" value="FAD-dep_OxRdtase"/>
</dbReference>
<dbReference type="GO" id="GO:0005770">
    <property type="term" value="C:late endosome"/>
    <property type="evidence" value="ECO:0007669"/>
    <property type="project" value="TreeGrafter"/>
</dbReference>
<dbReference type="Proteomes" id="UP000785200">
    <property type="component" value="Unassembled WGS sequence"/>
</dbReference>
<accession>A0A9P7AU01</accession>
<dbReference type="InterPro" id="IPR036188">
    <property type="entry name" value="FAD/NAD-bd_sf"/>
</dbReference>
<feature type="transmembrane region" description="Helical" evidence="3">
    <location>
        <begin position="9"/>
        <end position="27"/>
    </location>
</feature>
<dbReference type="OrthoDB" id="498204at2759"/>
<dbReference type="Gene3D" id="3.30.9.10">
    <property type="entry name" value="D-Amino Acid Oxidase, subunit A, domain 2"/>
    <property type="match status" value="1"/>
</dbReference>
<keyword evidence="3" id="KW-0472">Membrane</keyword>
<evidence type="ECO:0000259" key="4">
    <source>
        <dbReference type="Pfam" id="PF01266"/>
    </source>
</evidence>
<dbReference type="Gene3D" id="3.50.50.60">
    <property type="entry name" value="FAD/NAD(P)-binding domain"/>
    <property type="match status" value="1"/>
</dbReference>
<gene>
    <name evidence="6" type="ORF">D0Z07_8446</name>
</gene>
<keyword evidence="3" id="KW-1133">Transmembrane helix</keyword>
<dbReference type="GO" id="GO:0008270">
    <property type="term" value="F:zinc ion binding"/>
    <property type="evidence" value="ECO:0007669"/>
    <property type="project" value="InterPro"/>
</dbReference>
<evidence type="ECO:0000256" key="3">
    <source>
        <dbReference type="SAM" id="Phobius"/>
    </source>
</evidence>
<dbReference type="EMBL" id="VNKQ01000016">
    <property type="protein sequence ID" value="KAG0646363.1"/>
    <property type="molecule type" value="Genomic_DNA"/>
</dbReference>
<dbReference type="GO" id="GO:0006351">
    <property type="term" value="P:DNA-templated transcription"/>
    <property type="evidence" value="ECO:0007669"/>
    <property type="project" value="InterPro"/>
</dbReference>
<name>A0A9P7AU01_9HELO</name>
<proteinExistence type="predicted"/>
<evidence type="ECO:0000256" key="2">
    <source>
        <dbReference type="SAM" id="MobiDB-lite"/>
    </source>
</evidence>
<keyword evidence="7" id="KW-1185">Reference proteome</keyword>
<sequence length="830" mass="91948">MSAPKKKQNIIVIGGGIIGCTAAYYLTHHPQFDPSIHTVTVIEASKIASGASGKAGGLLAAWAYPNNLAKLSFDLHDQLAQEHNGTELWGYRRARCGQITAVAPQEAYQQKSSNQPSIELGKYWARGPRNSSVLPEDLDWFDPKSAKAYEELADENSTAQVYPLQFTNSMIRLATERGAKLIVGRVEHINCCNADDKLEKPSPLDPSDNLSQKKVLSVTYLDKATSERHVLPATTILLAAGPWTPTLLPQVRMQPLRAHSVTIKLKREVSAYCLFSDIHLSVSRSAAGAARPMSLEIYARPNNEVYICGQGDLNIALPPPGNAVEISSNSCQDIINAASSVSDDIRSGQVMGRRACYLPVVDIGASNDPLIGQTELAGLVLATGHSCWGISNATGTGKIREGYASNRRRSNIPQPGEPPNGGLSLTRGSISDADYDRLYSEIFGDIVRRLNLGRESASVPQEDPLLEARPGNASLPSFNREVFSIVGEHVSRDGPSSSLQSDTIPIRDHALERGPDHVRKLLRDSLPSHDVSLQLLNLFLDFQNSIFYVCSREDVTAQLALMYEQPGSVSISWYCQMFLILAVGIQFDDIYDADGASYYETGKKYIDDALDENPHSTIWVIRAMLLLCFYQPQTKWNSVWMQLDAAIRGAQRFQLDTGQNDLKELSDSEYQEWRQIWFTVISFDRWVAIFLGRLPRIKESISRDPIFKDSHFKPEDTLQNSVTRLAIISGNILRDMYFADQPSINICRQRKGDLEQWMSALPDGLQQFVQSGNVPEFPRDQAEAIFNLHFMHLGAWILVTRPYLLKALKMKASSTFGGSIASVISSEANL</sequence>
<keyword evidence="1" id="KW-0539">Nucleus</keyword>